<keyword evidence="5" id="KW-1185">Reference proteome</keyword>
<name>A0AA93DM62_9GAMM</name>
<feature type="non-terminal residue" evidence="3">
    <location>
        <position position="1"/>
    </location>
</feature>
<dbReference type="EMBL" id="QHJW02000043">
    <property type="protein sequence ID" value="RRO06100.1"/>
    <property type="molecule type" value="Genomic_DNA"/>
</dbReference>
<dbReference type="AlphaFoldDB" id="A0AA93DM62"/>
<comment type="caution">
    <text evidence="3">The sequence shown here is derived from an EMBL/GenBank/DDBJ whole genome shotgun (WGS) entry which is preliminary data.</text>
</comment>
<feature type="region of interest" description="Disordered" evidence="1">
    <location>
        <begin position="62"/>
        <end position="88"/>
    </location>
</feature>
<proteinExistence type="predicted"/>
<dbReference type="Proteomes" id="UP000256540">
    <property type="component" value="Unassembled WGS sequence"/>
</dbReference>
<evidence type="ECO:0000313" key="3">
    <source>
        <dbReference type="EMBL" id="RRO09888.1"/>
    </source>
</evidence>
<sequence>IHQQSGIPSCIAEGALEVGGKAVAKGCLGLHAPTKDKLDLVFYHEGITAKVYVNYTVNISQGTGTSSNEDGGVFGNSSSDSKVEKSNNAKKEWVIHDKLEKNKSECKFSII</sequence>
<accession>A0AA93DM62</accession>
<feature type="compositionally biased region" description="Polar residues" evidence="1">
    <location>
        <begin position="62"/>
        <end position="80"/>
    </location>
</feature>
<gene>
    <name evidence="3" type="ORF">DMB84_020545</name>
    <name evidence="2" type="ORF">DMB85_016430</name>
</gene>
<evidence type="ECO:0000313" key="4">
    <source>
        <dbReference type="Proteomes" id="UP000256540"/>
    </source>
</evidence>
<organism evidence="3 4">
    <name type="scientific">Pectobacterium aquaticum</name>
    <dbReference type="NCBI Taxonomy" id="2204145"/>
    <lineage>
        <taxon>Bacteria</taxon>
        <taxon>Pseudomonadati</taxon>
        <taxon>Pseudomonadota</taxon>
        <taxon>Gammaproteobacteria</taxon>
        <taxon>Enterobacterales</taxon>
        <taxon>Pectobacteriaceae</taxon>
        <taxon>Pectobacterium</taxon>
    </lineage>
</organism>
<protein>
    <submittedName>
        <fullName evidence="3">Uncharacterized protein</fullName>
    </submittedName>
</protein>
<dbReference type="EMBL" id="QHJS02000134">
    <property type="protein sequence ID" value="RRO09888.1"/>
    <property type="molecule type" value="Genomic_DNA"/>
</dbReference>
<dbReference type="Proteomes" id="UP000256817">
    <property type="component" value="Unassembled WGS sequence"/>
</dbReference>
<evidence type="ECO:0000313" key="2">
    <source>
        <dbReference type="EMBL" id="RRO06100.1"/>
    </source>
</evidence>
<reference evidence="4 5" key="1">
    <citation type="submission" date="2018-11" db="EMBL/GenBank/DDBJ databases">
        <title>Draft genome sequences of proposed Pectobacterium aquaticum sp. nov. isolated in France from fresh water.</title>
        <authorList>
            <person name="Pedron J."/>
            <person name="Barny M.A."/>
        </authorList>
    </citation>
    <scope>NUCLEOTIDE SEQUENCE [LARGE SCALE GENOMIC DNA]</scope>
    <source>
        <strain evidence="3 4">A127-S21-F16</strain>
        <strain evidence="2 5">A35-S23-M15</strain>
    </source>
</reference>
<evidence type="ECO:0000313" key="5">
    <source>
        <dbReference type="Proteomes" id="UP000256817"/>
    </source>
</evidence>
<evidence type="ECO:0000256" key="1">
    <source>
        <dbReference type="SAM" id="MobiDB-lite"/>
    </source>
</evidence>